<dbReference type="GO" id="GO:0005525">
    <property type="term" value="F:GTP binding"/>
    <property type="evidence" value="ECO:0007669"/>
    <property type="project" value="UniProtKB-UniRule"/>
</dbReference>
<evidence type="ECO:0000313" key="13">
    <source>
        <dbReference type="Proteomes" id="UP000218627"/>
    </source>
</evidence>
<comment type="cofactor">
    <cofactor evidence="1">
        <name>Mg(2+)</name>
        <dbReference type="ChEBI" id="CHEBI:18420"/>
    </cofactor>
</comment>
<evidence type="ECO:0000256" key="6">
    <source>
        <dbReference type="ARBA" id="ARBA00022842"/>
    </source>
</evidence>
<dbReference type="RefSeq" id="WP_096602291.1">
    <property type="nucleotide sequence ID" value="NZ_OBEN01000006.1"/>
</dbReference>
<dbReference type="InterPro" id="IPR027417">
    <property type="entry name" value="P-loop_NTPase"/>
</dbReference>
<dbReference type="NCBIfam" id="TIGR00231">
    <property type="entry name" value="small_GTP"/>
    <property type="match status" value="1"/>
</dbReference>
<dbReference type="GO" id="GO:0000917">
    <property type="term" value="P:division septum assembly"/>
    <property type="evidence" value="ECO:0007669"/>
    <property type="project" value="UniProtKB-KW"/>
</dbReference>
<dbReference type="HAMAP" id="MF_00321">
    <property type="entry name" value="GTPase_EngB"/>
    <property type="match status" value="1"/>
</dbReference>
<dbReference type="Pfam" id="PF01926">
    <property type="entry name" value="MMR_HSR1"/>
    <property type="match status" value="1"/>
</dbReference>
<evidence type="ECO:0000256" key="3">
    <source>
        <dbReference type="ARBA" id="ARBA00022618"/>
    </source>
</evidence>
<dbReference type="PANTHER" id="PTHR11649:SF13">
    <property type="entry name" value="ENGB-TYPE G DOMAIN-CONTAINING PROTEIN"/>
    <property type="match status" value="1"/>
</dbReference>
<evidence type="ECO:0000313" key="12">
    <source>
        <dbReference type="EMBL" id="SNZ14640.1"/>
    </source>
</evidence>
<evidence type="ECO:0000259" key="11">
    <source>
        <dbReference type="PROSITE" id="PS51706"/>
    </source>
</evidence>
<keyword evidence="4" id="KW-0479">Metal-binding</keyword>
<dbReference type="GO" id="GO:0005829">
    <property type="term" value="C:cytosol"/>
    <property type="evidence" value="ECO:0007669"/>
    <property type="project" value="TreeGrafter"/>
</dbReference>
<evidence type="ECO:0000256" key="7">
    <source>
        <dbReference type="ARBA" id="ARBA00023134"/>
    </source>
</evidence>
<evidence type="ECO:0000256" key="9">
    <source>
        <dbReference type="ARBA" id="ARBA00023306"/>
    </source>
</evidence>
<sequence>MKVEFLGSYVKDLPQDNIKEVVFVGRSNVGKSSLINMLVGKPIAKVGKEPGRTRAINVFLLEDYIKLVDVPGYGFAKVSKEERESWKELMERYFTERKNNIKCVFVLIDSKVGPTELDRLMIEWLRHKGINHLAVLTKSDKADQRELSKSLKELKRIGVQKVIITSAKEGRGKKELLKVIMEAKAELS</sequence>
<dbReference type="OrthoDB" id="9804921at2"/>
<feature type="domain" description="EngB-type G" evidence="11">
    <location>
        <begin position="17"/>
        <end position="186"/>
    </location>
</feature>
<dbReference type="CDD" id="cd01876">
    <property type="entry name" value="YihA_EngB"/>
    <property type="match status" value="1"/>
</dbReference>
<evidence type="ECO:0000256" key="2">
    <source>
        <dbReference type="ARBA" id="ARBA00009638"/>
    </source>
</evidence>
<keyword evidence="8 10" id="KW-0717">Septation</keyword>
<protein>
    <recommendedName>
        <fullName evidence="10">Probable GTP-binding protein EngB</fullName>
    </recommendedName>
</protein>
<dbReference type="Gene3D" id="3.40.50.300">
    <property type="entry name" value="P-loop containing nucleotide triphosphate hydrolases"/>
    <property type="match status" value="1"/>
</dbReference>
<gene>
    <name evidence="10" type="primary">engB</name>
    <name evidence="12" type="ORF">SAMN06265353_1152</name>
</gene>
<organism evidence="12 13">
    <name type="scientific">Hydrogenobacter hydrogenophilus</name>
    <dbReference type="NCBI Taxonomy" id="35835"/>
    <lineage>
        <taxon>Bacteria</taxon>
        <taxon>Pseudomonadati</taxon>
        <taxon>Aquificota</taxon>
        <taxon>Aquificia</taxon>
        <taxon>Aquificales</taxon>
        <taxon>Aquificaceae</taxon>
        <taxon>Hydrogenobacter</taxon>
    </lineage>
</organism>
<keyword evidence="5 10" id="KW-0547">Nucleotide-binding</keyword>
<dbReference type="InterPro" id="IPR019987">
    <property type="entry name" value="GTP-bd_ribosome_bio_YsxC"/>
</dbReference>
<evidence type="ECO:0000256" key="1">
    <source>
        <dbReference type="ARBA" id="ARBA00001946"/>
    </source>
</evidence>
<evidence type="ECO:0000256" key="5">
    <source>
        <dbReference type="ARBA" id="ARBA00022741"/>
    </source>
</evidence>
<keyword evidence="9 10" id="KW-0131">Cell cycle</keyword>
<reference evidence="13" key="1">
    <citation type="submission" date="2017-09" db="EMBL/GenBank/DDBJ databases">
        <authorList>
            <person name="Varghese N."/>
            <person name="Submissions S."/>
        </authorList>
    </citation>
    <scope>NUCLEOTIDE SEQUENCE [LARGE SCALE GENOMIC DNA]</scope>
    <source>
        <strain evidence="13">DSM 2913</strain>
    </source>
</reference>
<keyword evidence="3 10" id="KW-0132">Cell division</keyword>
<dbReference type="EMBL" id="OBEN01000006">
    <property type="protein sequence ID" value="SNZ14640.1"/>
    <property type="molecule type" value="Genomic_DNA"/>
</dbReference>
<name>A0A285NYT6_9AQUI</name>
<comment type="function">
    <text evidence="10">Necessary for normal cell division and for the maintenance of normal septation.</text>
</comment>
<dbReference type="InterPro" id="IPR005225">
    <property type="entry name" value="Small_GTP-bd"/>
</dbReference>
<dbReference type="SUPFAM" id="SSF52540">
    <property type="entry name" value="P-loop containing nucleoside triphosphate hydrolases"/>
    <property type="match status" value="1"/>
</dbReference>
<dbReference type="AlphaFoldDB" id="A0A285NYT6"/>
<dbReference type="PANTHER" id="PTHR11649">
    <property type="entry name" value="MSS1/TRME-RELATED GTP-BINDING PROTEIN"/>
    <property type="match status" value="1"/>
</dbReference>
<evidence type="ECO:0000256" key="4">
    <source>
        <dbReference type="ARBA" id="ARBA00022723"/>
    </source>
</evidence>
<proteinExistence type="inferred from homology"/>
<dbReference type="InterPro" id="IPR006073">
    <property type="entry name" value="GTP-bd"/>
</dbReference>
<evidence type="ECO:0000256" key="10">
    <source>
        <dbReference type="HAMAP-Rule" id="MF_00321"/>
    </source>
</evidence>
<dbReference type="NCBIfam" id="TIGR03598">
    <property type="entry name" value="GTPase_YsxC"/>
    <property type="match status" value="1"/>
</dbReference>
<dbReference type="GO" id="GO:0046872">
    <property type="term" value="F:metal ion binding"/>
    <property type="evidence" value="ECO:0007669"/>
    <property type="project" value="UniProtKB-KW"/>
</dbReference>
<keyword evidence="13" id="KW-1185">Reference proteome</keyword>
<keyword evidence="6" id="KW-0460">Magnesium</keyword>
<dbReference type="Proteomes" id="UP000218627">
    <property type="component" value="Unassembled WGS sequence"/>
</dbReference>
<evidence type="ECO:0000256" key="8">
    <source>
        <dbReference type="ARBA" id="ARBA00023210"/>
    </source>
</evidence>
<comment type="similarity">
    <text evidence="2 10">Belongs to the TRAFAC class TrmE-Era-EngA-EngB-Septin-like GTPase superfamily. EngB GTPase family.</text>
</comment>
<accession>A0A285NYT6</accession>
<keyword evidence="7 10" id="KW-0342">GTP-binding</keyword>
<dbReference type="InterPro" id="IPR030393">
    <property type="entry name" value="G_ENGB_dom"/>
</dbReference>
<dbReference type="PROSITE" id="PS51706">
    <property type="entry name" value="G_ENGB"/>
    <property type="match status" value="1"/>
</dbReference>